<dbReference type="PANTHER" id="PTHR48182:SF2">
    <property type="entry name" value="PROTEIN SERAC1"/>
    <property type="match status" value="1"/>
</dbReference>
<evidence type="ECO:0000256" key="6">
    <source>
        <dbReference type="ARBA" id="ARBA00023136"/>
    </source>
</evidence>
<keyword evidence="6" id="KW-0472">Membrane</keyword>
<keyword evidence="8" id="KW-1185">Reference proteome</keyword>
<proteinExistence type="predicted"/>
<dbReference type="STRING" id="685588.A0A067SSS5"/>
<keyword evidence="4" id="KW-0256">Endoplasmic reticulum</keyword>
<dbReference type="InterPro" id="IPR029058">
    <property type="entry name" value="AB_hydrolase_fold"/>
</dbReference>
<evidence type="ECO:0000313" key="7">
    <source>
        <dbReference type="EMBL" id="KDR69838.1"/>
    </source>
</evidence>
<evidence type="ECO:0000256" key="5">
    <source>
        <dbReference type="ARBA" id="ARBA00023128"/>
    </source>
</evidence>
<comment type="subcellular location">
    <subcellularLocation>
        <location evidence="2">Endoplasmic reticulum</location>
    </subcellularLocation>
    <subcellularLocation>
        <location evidence="3">Membrane</location>
    </subcellularLocation>
    <subcellularLocation>
        <location evidence="1">Mitochondrion</location>
    </subcellularLocation>
</comment>
<evidence type="ECO:0000256" key="2">
    <source>
        <dbReference type="ARBA" id="ARBA00004240"/>
    </source>
</evidence>
<dbReference type="InterPro" id="IPR052374">
    <property type="entry name" value="SERAC1"/>
</dbReference>
<dbReference type="EMBL" id="KL142400">
    <property type="protein sequence ID" value="KDR69838.1"/>
    <property type="molecule type" value="Genomic_DNA"/>
</dbReference>
<organism evidence="7 8">
    <name type="scientific">Galerina marginata (strain CBS 339.88)</name>
    <dbReference type="NCBI Taxonomy" id="685588"/>
    <lineage>
        <taxon>Eukaryota</taxon>
        <taxon>Fungi</taxon>
        <taxon>Dikarya</taxon>
        <taxon>Basidiomycota</taxon>
        <taxon>Agaricomycotina</taxon>
        <taxon>Agaricomycetes</taxon>
        <taxon>Agaricomycetidae</taxon>
        <taxon>Agaricales</taxon>
        <taxon>Agaricineae</taxon>
        <taxon>Strophariaceae</taxon>
        <taxon>Galerina</taxon>
    </lineage>
</organism>
<dbReference type="PANTHER" id="PTHR48182">
    <property type="entry name" value="PROTEIN SERAC1"/>
    <property type="match status" value="1"/>
</dbReference>
<evidence type="ECO:0000256" key="4">
    <source>
        <dbReference type="ARBA" id="ARBA00022824"/>
    </source>
</evidence>
<name>A0A067SSS5_GALM3</name>
<accession>A0A067SSS5</accession>
<dbReference type="OrthoDB" id="3246270at2759"/>
<keyword evidence="5" id="KW-0496">Mitochondrion</keyword>
<gene>
    <name evidence="7" type="ORF">GALMADRAFT_911930</name>
</gene>
<dbReference type="GO" id="GO:0016020">
    <property type="term" value="C:membrane"/>
    <property type="evidence" value="ECO:0007669"/>
    <property type="project" value="UniProtKB-SubCell"/>
</dbReference>
<dbReference type="GO" id="GO:0005783">
    <property type="term" value="C:endoplasmic reticulum"/>
    <property type="evidence" value="ECO:0007669"/>
    <property type="project" value="UniProtKB-SubCell"/>
</dbReference>
<dbReference type="Proteomes" id="UP000027222">
    <property type="component" value="Unassembled WGS sequence"/>
</dbReference>
<dbReference type="HOGENOM" id="CLU_2236784_0_0_1"/>
<dbReference type="GO" id="GO:0005739">
    <property type="term" value="C:mitochondrion"/>
    <property type="evidence" value="ECO:0007669"/>
    <property type="project" value="UniProtKB-SubCell"/>
</dbReference>
<evidence type="ECO:0008006" key="9">
    <source>
        <dbReference type="Google" id="ProtNLM"/>
    </source>
</evidence>
<evidence type="ECO:0000313" key="8">
    <source>
        <dbReference type="Proteomes" id="UP000027222"/>
    </source>
</evidence>
<evidence type="ECO:0000256" key="1">
    <source>
        <dbReference type="ARBA" id="ARBA00004173"/>
    </source>
</evidence>
<evidence type="ECO:0000256" key="3">
    <source>
        <dbReference type="ARBA" id="ARBA00004370"/>
    </source>
</evidence>
<sequence length="105" mass="11657">MFVHGFGGHYTDTWTSEGVHWPQEFLKSKLERARIISFAYDANISQFLPPDDDSLSPCALELLTGLTKLRADDCQRNRALIFVVHSTGSTVVKNVSSQNTSPSTV</sequence>
<dbReference type="SUPFAM" id="SSF53474">
    <property type="entry name" value="alpha/beta-Hydrolases"/>
    <property type="match status" value="1"/>
</dbReference>
<reference evidence="8" key="1">
    <citation type="journal article" date="2014" name="Proc. Natl. Acad. Sci. U.S.A.">
        <title>Extensive sampling of basidiomycete genomes demonstrates inadequacy of the white-rot/brown-rot paradigm for wood decay fungi.</title>
        <authorList>
            <person name="Riley R."/>
            <person name="Salamov A.A."/>
            <person name="Brown D.W."/>
            <person name="Nagy L.G."/>
            <person name="Floudas D."/>
            <person name="Held B.W."/>
            <person name="Levasseur A."/>
            <person name="Lombard V."/>
            <person name="Morin E."/>
            <person name="Otillar R."/>
            <person name="Lindquist E.A."/>
            <person name="Sun H."/>
            <person name="LaButti K.M."/>
            <person name="Schmutz J."/>
            <person name="Jabbour D."/>
            <person name="Luo H."/>
            <person name="Baker S.E."/>
            <person name="Pisabarro A.G."/>
            <person name="Walton J.D."/>
            <person name="Blanchette R.A."/>
            <person name="Henrissat B."/>
            <person name="Martin F."/>
            <person name="Cullen D."/>
            <person name="Hibbett D.S."/>
            <person name="Grigoriev I.V."/>
        </authorList>
    </citation>
    <scope>NUCLEOTIDE SEQUENCE [LARGE SCALE GENOMIC DNA]</scope>
    <source>
        <strain evidence="8">CBS 339.88</strain>
    </source>
</reference>
<protein>
    <recommendedName>
        <fullName evidence="9">GPI inositol-deacylase</fullName>
    </recommendedName>
</protein>
<dbReference type="AlphaFoldDB" id="A0A067SSS5"/>